<evidence type="ECO:0000256" key="5">
    <source>
        <dbReference type="ARBA" id="ARBA00022833"/>
    </source>
</evidence>
<feature type="domain" description="Cas12f1-like TNB" evidence="9">
    <location>
        <begin position="288"/>
        <end position="353"/>
    </location>
</feature>
<reference evidence="11 12" key="1">
    <citation type="journal article" date="2009" name="Int. J. Syst. Evol. Microbiol.">
        <title>Paenibacillus contaminans sp. nov., isolated from a contaminated laboratory plate.</title>
        <authorList>
            <person name="Chou J.H."/>
            <person name="Lee J.H."/>
            <person name="Lin M.C."/>
            <person name="Chang P.S."/>
            <person name="Arun A.B."/>
            <person name="Young C.C."/>
            <person name="Chen W.M."/>
        </authorList>
    </citation>
    <scope>NUCLEOTIDE SEQUENCE [LARGE SCALE GENOMIC DNA]</scope>
    <source>
        <strain evidence="11 12">CKOBP-6</strain>
    </source>
</reference>
<dbReference type="Pfam" id="PF12323">
    <property type="entry name" value="HTH_OrfB_IS605"/>
    <property type="match status" value="1"/>
</dbReference>
<dbReference type="Pfam" id="PF01385">
    <property type="entry name" value="OrfB_IS605"/>
    <property type="match status" value="1"/>
</dbReference>
<keyword evidence="7" id="KW-0233">DNA recombination</keyword>
<evidence type="ECO:0000259" key="8">
    <source>
        <dbReference type="Pfam" id="PF01385"/>
    </source>
</evidence>
<dbReference type="GO" id="GO:0006310">
    <property type="term" value="P:DNA recombination"/>
    <property type="evidence" value="ECO:0007669"/>
    <property type="project" value="UniProtKB-KW"/>
</dbReference>
<dbReference type="GO" id="GO:0046872">
    <property type="term" value="F:metal ion binding"/>
    <property type="evidence" value="ECO:0007669"/>
    <property type="project" value="UniProtKB-KW"/>
</dbReference>
<dbReference type="NCBIfam" id="NF040570">
    <property type="entry name" value="guided_TnpB"/>
    <property type="match status" value="1"/>
</dbReference>
<keyword evidence="4" id="KW-0479">Metal-binding</keyword>
<dbReference type="OrthoDB" id="56768at2"/>
<protein>
    <submittedName>
        <fullName evidence="11">Transposase</fullName>
    </submittedName>
</protein>
<evidence type="ECO:0000313" key="12">
    <source>
        <dbReference type="Proteomes" id="UP000250369"/>
    </source>
</evidence>
<comment type="caution">
    <text evidence="11">The sequence shown here is derived from an EMBL/GenBank/DDBJ whole genome shotgun (WGS) entry which is preliminary data.</text>
</comment>
<accession>A0A329M7V1</accession>
<comment type="similarity">
    <text evidence="1">In the C-terminal section; belongs to the transposase 35 family.</text>
</comment>
<evidence type="ECO:0000259" key="10">
    <source>
        <dbReference type="Pfam" id="PF12323"/>
    </source>
</evidence>
<evidence type="ECO:0000256" key="2">
    <source>
        <dbReference type="ARBA" id="ARBA00011044"/>
    </source>
</evidence>
<dbReference type="Proteomes" id="UP000250369">
    <property type="component" value="Unassembled WGS sequence"/>
</dbReference>
<dbReference type="InterPro" id="IPR021027">
    <property type="entry name" value="Transposase_put_HTH"/>
</dbReference>
<dbReference type="InterPro" id="IPR001959">
    <property type="entry name" value="Transposase"/>
</dbReference>
<gene>
    <name evidence="11" type="ORF">DQG23_29110</name>
</gene>
<evidence type="ECO:0000256" key="3">
    <source>
        <dbReference type="ARBA" id="ARBA00022578"/>
    </source>
</evidence>
<dbReference type="InterPro" id="IPR010095">
    <property type="entry name" value="Cas12f1-like_TNB"/>
</dbReference>
<dbReference type="RefSeq" id="WP_113034560.1">
    <property type="nucleotide sequence ID" value="NZ_QMFB01000022.1"/>
</dbReference>
<feature type="domain" description="Transposase putative helix-turn-helix" evidence="10">
    <location>
        <begin position="1"/>
        <end position="46"/>
    </location>
</feature>
<comment type="similarity">
    <text evidence="2">In the N-terminal section; belongs to the transposase 2 family.</text>
</comment>
<evidence type="ECO:0000313" key="11">
    <source>
        <dbReference type="EMBL" id="RAV16054.1"/>
    </source>
</evidence>
<evidence type="ECO:0000256" key="7">
    <source>
        <dbReference type="ARBA" id="ARBA00023172"/>
    </source>
</evidence>
<organism evidence="11 12">
    <name type="scientific">Paenibacillus contaminans</name>
    <dbReference type="NCBI Taxonomy" id="450362"/>
    <lineage>
        <taxon>Bacteria</taxon>
        <taxon>Bacillati</taxon>
        <taxon>Bacillota</taxon>
        <taxon>Bacilli</taxon>
        <taxon>Bacillales</taxon>
        <taxon>Paenibacillaceae</taxon>
        <taxon>Paenibacillus</taxon>
    </lineage>
</organism>
<dbReference type="PANTHER" id="PTHR30405:SF11">
    <property type="entry name" value="RNA-GUIDED DNA ENDONUCLEASE RV2885C-RELATED"/>
    <property type="match status" value="1"/>
</dbReference>
<dbReference type="GO" id="GO:0003677">
    <property type="term" value="F:DNA binding"/>
    <property type="evidence" value="ECO:0007669"/>
    <property type="project" value="UniProtKB-KW"/>
</dbReference>
<dbReference type="GO" id="GO:0032196">
    <property type="term" value="P:transposition"/>
    <property type="evidence" value="ECO:0007669"/>
    <property type="project" value="UniProtKB-KW"/>
</dbReference>
<evidence type="ECO:0000259" key="9">
    <source>
        <dbReference type="Pfam" id="PF07282"/>
    </source>
</evidence>
<sequence length="359" mass="41185">MLKAYKYRLYPNREQRKAIAFTLERCHLLYNRLLGERIHAYKSEGKNVTYYDQANTLSERKRHIPTLKHVHSQVLQDVVRRLDKAFQAFFRRVKRGETPGFPRFKSATQYDSFTYPQGGYTISGNKIKLSKIGEVKIKLHRPIEGKIKTCTIIQKNSKCYVCLSCEVDSVPLPDSAERVGVDLGVKTLAVTSDGEYFESPTYLRKSEKRLKRLQRSVSRKKKGSSRRKKAVCVLARLHERVANQRKDYAHKVSRRLVNRYGLIAFEELNVIGMIKNHKLAKSIADSGWSQLVTFTTYKAESAGRVVKQVDPRNTTQLCSNCSEIVKKALSVRVHRCKNCGFVADRDENAAKNILQRAIA</sequence>
<evidence type="ECO:0000256" key="4">
    <source>
        <dbReference type="ARBA" id="ARBA00022723"/>
    </source>
</evidence>
<dbReference type="PANTHER" id="PTHR30405">
    <property type="entry name" value="TRANSPOSASE"/>
    <property type="match status" value="1"/>
</dbReference>
<dbReference type="Pfam" id="PF07282">
    <property type="entry name" value="Cas12f1-like_TNB"/>
    <property type="match status" value="1"/>
</dbReference>
<name>A0A329M7V1_9BACL</name>
<keyword evidence="5" id="KW-0862">Zinc</keyword>
<evidence type="ECO:0000256" key="6">
    <source>
        <dbReference type="ARBA" id="ARBA00023125"/>
    </source>
</evidence>
<keyword evidence="12" id="KW-1185">Reference proteome</keyword>
<dbReference type="AlphaFoldDB" id="A0A329M7V1"/>
<dbReference type="InterPro" id="IPR051399">
    <property type="entry name" value="RNA-guided_DNA_endo/Transpos"/>
</dbReference>
<feature type="domain" description="Probable transposase IS891/IS1136/IS1341" evidence="8">
    <location>
        <begin position="165"/>
        <end position="276"/>
    </location>
</feature>
<keyword evidence="3" id="KW-0815">Transposition</keyword>
<dbReference type="EMBL" id="QMFB01000022">
    <property type="protein sequence ID" value="RAV16054.1"/>
    <property type="molecule type" value="Genomic_DNA"/>
</dbReference>
<dbReference type="NCBIfam" id="TIGR01766">
    <property type="entry name" value="IS200/IS605 family accessory protein TnpB-like domain"/>
    <property type="match status" value="1"/>
</dbReference>
<evidence type="ECO:0000256" key="1">
    <source>
        <dbReference type="ARBA" id="ARBA00008761"/>
    </source>
</evidence>
<proteinExistence type="inferred from homology"/>
<keyword evidence="6" id="KW-0238">DNA-binding</keyword>